<evidence type="ECO:0000256" key="4">
    <source>
        <dbReference type="ARBA" id="ARBA00022553"/>
    </source>
</evidence>
<name>A0ABW3SIM7_9BACT</name>
<comment type="caution">
    <text evidence="15">The sequence shown here is derived from an EMBL/GenBank/DDBJ whole genome shotgun (WGS) entry which is preliminary data.</text>
</comment>
<keyword evidence="6 10" id="KW-0812">Transmembrane</keyword>
<keyword evidence="4" id="KW-0597">Phosphoprotein</keyword>
<keyword evidence="16" id="KW-1185">Reference proteome</keyword>
<dbReference type="PRINTS" id="PR00344">
    <property type="entry name" value="BCTRLSENSOR"/>
</dbReference>
<dbReference type="EC" id="2.7.13.3" evidence="3"/>
<dbReference type="Gene3D" id="3.30.450.350">
    <property type="entry name" value="CHASE domain"/>
    <property type="match status" value="1"/>
</dbReference>
<evidence type="ECO:0000259" key="14">
    <source>
        <dbReference type="PROSITE" id="PS50839"/>
    </source>
</evidence>
<feature type="transmembrane region" description="Helical" evidence="10">
    <location>
        <begin position="12"/>
        <end position="31"/>
    </location>
</feature>
<dbReference type="PANTHER" id="PTHR43304">
    <property type="entry name" value="PHYTOCHROME-LIKE PROTEIN CPH1"/>
    <property type="match status" value="1"/>
</dbReference>
<dbReference type="Gene3D" id="1.10.287.130">
    <property type="match status" value="1"/>
</dbReference>
<comment type="subcellular location">
    <subcellularLocation>
        <location evidence="2">Membrane</location>
    </subcellularLocation>
</comment>
<keyword evidence="9 10" id="KW-0472">Membrane</keyword>
<dbReference type="PROSITE" id="PS50112">
    <property type="entry name" value="PAS"/>
    <property type="match status" value="2"/>
</dbReference>
<dbReference type="SMART" id="SM00388">
    <property type="entry name" value="HisKA"/>
    <property type="match status" value="1"/>
</dbReference>
<dbReference type="SMART" id="SM00091">
    <property type="entry name" value="PAS"/>
    <property type="match status" value="3"/>
</dbReference>
<evidence type="ECO:0000256" key="8">
    <source>
        <dbReference type="ARBA" id="ARBA00022989"/>
    </source>
</evidence>
<comment type="catalytic activity">
    <reaction evidence="1">
        <text>ATP + protein L-histidine = ADP + protein N-phospho-L-histidine.</text>
        <dbReference type="EC" id="2.7.13.3"/>
    </reaction>
</comment>
<dbReference type="SMART" id="SM00086">
    <property type="entry name" value="PAC"/>
    <property type="match status" value="2"/>
</dbReference>
<dbReference type="InterPro" id="IPR003594">
    <property type="entry name" value="HATPase_dom"/>
</dbReference>
<evidence type="ECO:0000259" key="13">
    <source>
        <dbReference type="PROSITE" id="PS50113"/>
    </source>
</evidence>
<dbReference type="InterPro" id="IPR000014">
    <property type="entry name" value="PAS"/>
</dbReference>
<dbReference type="PROSITE" id="PS50109">
    <property type="entry name" value="HIS_KIN"/>
    <property type="match status" value="1"/>
</dbReference>
<dbReference type="InterPro" id="IPR006189">
    <property type="entry name" value="CHASE_dom"/>
</dbReference>
<dbReference type="InterPro" id="IPR013655">
    <property type="entry name" value="PAS_fold_3"/>
</dbReference>
<gene>
    <name evidence="15" type="ORF">ACFQ2O_00575</name>
</gene>
<feature type="domain" description="PAS" evidence="12">
    <location>
        <begin position="341"/>
        <end position="394"/>
    </location>
</feature>
<keyword evidence="5" id="KW-0808">Transferase</keyword>
<evidence type="ECO:0000256" key="5">
    <source>
        <dbReference type="ARBA" id="ARBA00022679"/>
    </source>
</evidence>
<dbReference type="PROSITE" id="PS50839">
    <property type="entry name" value="CHASE"/>
    <property type="match status" value="1"/>
</dbReference>
<dbReference type="CDD" id="cd00082">
    <property type="entry name" value="HisKA"/>
    <property type="match status" value="1"/>
</dbReference>
<dbReference type="Pfam" id="PF00989">
    <property type="entry name" value="PAS"/>
    <property type="match status" value="1"/>
</dbReference>
<dbReference type="SUPFAM" id="SSF55874">
    <property type="entry name" value="ATPase domain of HSP90 chaperone/DNA topoisomerase II/histidine kinase"/>
    <property type="match status" value="1"/>
</dbReference>
<dbReference type="Pfam" id="PF08447">
    <property type="entry name" value="PAS_3"/>
    <property type="match status" value="1"/>
</dbReference>
<evidence type="ECO:0000256" key="10">
    <source>
        <dbReference type="SAM" id="Phobius"/>
    </source>
</evidence>
<dbReference type="SUPFAM" id="SSF55785">
    <property type="entry name" value="PYP-like sensor domain (PAS domain)"/>
    <property type="match status" value="3"/>
</dbReference>
<dbReference type="InterPro" id="IPR036890">
    <property type="entry name" value="HATPase_C_sf"/>
</dbReference>
<dbReference type="Pfam" id="PF03924">
    <property type="entry name" value="CHASE"/>
    <property type="match status" value="1"/>
</dbReference>
<sequence>MKFAKLASFIRDYFIAVFSFLLIFLLTLFVYSETKKKAEERSAKMFAFRAEQITQAIDKRMRDYIQVLIGGKAFFTSSDTITRQDWKVYYETLNLEEQYPGLQGFGFAKAVRGKQVQQLERRIRQEGFENYSVYPAGNREFYTPIIYLEPFAGINLRAFGFDMYSDSVRQSAMRIARDTRQPAMSGKVRLVQESGQDAQAGFLIYLPIYENNAKPESIKDRQRLIKGFVYSPFRANDLMTAILGDSLTDVDVEVYDATNLNKESLLYSTDTTLYYHTRHNREYNELNTLTIGNNNWRVYITSKPGFGVSADSELPYFILIGGLIISALMFFIIWSLSNVRRSNRLKQTITDNATAALFIIDAKGYCTFMNPAAEQMTGFTFEEMQEKTLHDMVHYKHMDGSPFPAEGCPIRNALAIIEPMRAYEDVFVRKDGSFFYVSCAVQPIVESGSDSYAIIEVRDISDEKQAREAIIESEARFRTMADSAPVIIKVMDDSRNFMYVNKQWIDFTGISFEDTINLSWTEVVHPDDIKGIEAEFEKATATLSSFRAELRMRRFDGVYRSVVATNTPRFGTAGEFLGFISSVIDITEIKEAESKVKQNAELLQKLFLEVPAVVGLVRASDHKYVLANPLYRQLYGNRPLVGKTIYDAHSEEEGEGFFSRLENVFETGEAFIGNEIPTAIDKQGNGELEHGYFNLVYQPLLDAAGEVEAVLLFAVEVTELVSARKELSDTNDVLSIKNTELLRINNDLDNFVYTASHDLKSPIANMEGLVMLLHDILQGKLEPEDMQVLGMVQSAINKLKGTIADLAEITKVQKESKTTVESLSFEKKLKDVTADIAGLVQESGAIIRTDFQVKEIMYASKNLRSIIYNLVSNAIKYKSPERRPEVHISTYQEDNYVVLEVQDNGLGIKKEQQHKLFSMFKRLHTHVEGTGIGLYIVKRIIENNDGKIEVESELGKGTTFRVYFSLKPAAEQLEQV</sequence>
<reference evidence="16" key="1">
    <citation type="journal article" date="2019" name="Int. J. Syst. Evol. Microbiol.">
        <title>The Global Catalogue of Microorganisms (GCM) 10K type strain sequencing project: providing services to taxonomists for standard genome sequencing and annotation.</title>
        <authorList>
            <consortium name="The Broad Institute Genomics Platform"/>
            <consortium name="The Broad Institute Genome Sequencing Center for Infectious Disease"/>
            <person name="Wu L."/>
            <person name="Ma J."/>
        </authorList>
    </citation>
    <scope>NUCLEOTIDE SEQUENCE [LARGE SCALE GENOMIC DNA]</scope>
    <source>
        <strain evidence="16">JCM 31319</strain>
    </source>
</reference>
<evidence type="ECO:0000313" key="15">
    <source>
        <dbReference type="EMBL" id="MFD1184678.1"/>
    </source>
</evidence>
<evidence type="ECO:0000256" key="1">
    <source>
        <dbReference type="ARBA" id="ARBA00000085"/>
    </source>
</evidence>
<dbReference type="Proteomes" id="UP001597094">
    <property type="component" value="Unassembled WGS sequence"/>
</dbReference>
<evidence type="ECO:0000256" key="3">
    <source>
        <dbReference type="ARBA" id="ARBA00012438"/>
    </source>
</evidence>
<dbReference type="InterPro" id="IPR005467">
    <property type="entry name" value="His_kinase_dom"/>
</dbReference>
<dbReference type="InterPro" id="IPR001610">
    <property type="entry name" value="PAC"/>
</dbReference>
<evidence type="ECO:0000256" key="9">
    <source>
        <dbReference type="ARBA" id="ARBA00023136"/>
    </source>
</evidence>
<dbReference type="InterPro" id="IPR042240">
    <property type="entry name" value="CHASE_sf"/>
</dbReference>
<keyword evidence="8 10" id="KW-1133">Transmembrane helix</keyword>
<dbReference type="SMART" id="SM00387">
    <property type="entry name" value="HATPase_c"/>
    <property type="match status" value="1"/>
</dbReference>
<dbReference type="InterPro" id="IPR013656">
    <property type="entry name" value="PAS_4"/>
</dbReference>
<dbReference type="InterPro" id="IPR003661">
    <property type="entry name" value="HisK_dim/P_dom"/>
</dbReference>
<evidence type="ECO:0000259" key="12">
    <source>
        <dbReference type="PROSITE" id="PS50112"/>
    </source>
</evidence>
<dbReference type="Gene3D" id="3.30.565.10">
    <property type="entry name" value="Histidine kinase-like ATPase, C-terminal domain"/>
    <property type="match status" value="1"/>
</dbReference>
<feature type="domain" description="PAC" evidence="13">
    <location>
        <begin position="421"/>
        <end position="472"/>
    </location>
</feature>
<feature type="domain" description="Histidine kinase" evidence="11">
    <location>
        <begin position="754"/>
        <end position="968"/>
    </location>
</feature>
<organism evidence="15 16">
    <name type="scientific">Pontibacter rugosus</name>
    <dbReference type="NCBI Taxonomy" id="1745966"/>
    <lineage>
        <taxon>Bacteria</taxon>
        <taxon>Pseudomonadati</taxon>
        <taxon>Bacteroidota</taxon>
        <taxon>Cytophagia</taxon>
        <taxon>Cytophagales</taxon>
        <taxon>Hymenobacteraceae</taxon>
        <taxon>Pontibacter</taxon>
    </lineage>
</organism>
<feature type="transmembrane region" description="Helical" evidence="10">
    <location>
        <begin position="314"/>
        <end position="336"/>
    </location>
</feature>
<dbReference type="Pfam" id="PF02518">
    <property type="entry name" value="HATPase_c"/>
    <property type="match status" value="1"/>
</dbReference>
<keyword evidence="7" id="KW-0418">Kinase</keyword>
<dbReference type="RefSeq" id="WP_377522036.1">
    <property type="nucleotide sequence ID" value="NZ_JBHTLD010000002.1"/>
</dbReference>
<feature type="domain" description="PAS" evidence="12">
    <location>
        <begin position="473"/>
        <end position="543"/>
    </location>
</feature>
<dbReference type="InterPro" id="IPR035965">
    <property type="entry name" value="PAS-like_dom_sf"/>
</dbReference>
<evidence type="ECO:0000256" key="2">
    <source>
        <dbReference type="ARBA" id="ARBA00004370"/>
    </source>
</evidence>
<evidence type="ECO:0000256" key="7">
    <source>
        <dbReference type="ARBA" id="ARBA00022777"/>
    </source>
</evidence>
<feature type="domain" description="CHASE" evidence="14">
    <location>
        <begin position="77"/>
        <end position="299"/>
    </location>
</feature>
<dbReference type="CDD" id="cd00130">
    <property type="entry name" value="PAS"/>
    <property type="match status" value="2"/>
</dbReference>
<dbReference type="SMART" id="SM01079">
    <property type="entry name" value="CHASE"/>
    <property type="match status" value="1"/>
</dbReference>
<protein>
    <recommendedName>
        <fullName evidence="3">histidine kinase</fullName>
        <ecNumber evidence="3">2.7.13.3</ecNumber>
    </recommendedName>
</protein>
<dbReference type="Pfam" id="PF08448">
    <property type="entry name" value="PAS_4"/>
    <property type="match status" value="1"/>
</dbReference>
<dbReference type="SUPFAM" id="SSF47384">
    <property type="entry name" value="Homodimeric domain of signal transducing histidine kinase"/>
    <property type="match status" value="1"/>
</dbReference>
<dbReference type="InterPro" id="IPR013767">
    <property type="entry name" value="PAS_fold"/>
</dbReference>
<dbReference type="InterPro" id="IPR036097">
    <property type="entry name" value="HisK_dim/P_sf"/>
</dbReference>
<dbReference type="EMBL" id="JBHTLD010000002">
    <property type="protein sequence ID" value="MFD1184678.1"/>
    <property type="molecule type" value="Genomic_DNA"/>
</dbReference>
<dbReference type="PROSITE" id="PS50113">
    <property type="entry name" value="PAC"/>
    <property type="match status" value="2"/>
</dbReference>
<dbReference type="InterPro" id="IPR052162">
    <property type="entry name" value="Sensor_kinase/Photoreceptor"/>
</dbReference>
<feature type="domain" description="PAC" evidence="13">
    <location>
        <begin position="546"/>
        <end position="598"/>
    </location>
</feature>
<dbReference type="Gene3D" id="3.30.450.20">
    <property type="entry name" value="PAS domain"/>
    <property type="match status" value="3"/>
</dbReference>
<proteinExistence type="predicted"/>
<dbReference type="PANTHER" id="PTHR43304:SF1">
    <property type="entry name" value="PAC DOMAIN-CONTAINING PROTEIN"/>
    <property type="match status" value="1"/>
</dbReference>
<accession>A0ABW3SIM7</accession>
<evidence type="ECO:0000259" key="11">
    <source>
        <dbReference type="PROSITE" id="PS50109"/>
    </source>
</evidence>
<evidence type="ECO:0000256" key="6">
    <source>
        <dbReference type="ARBA" id="ARBA00022692"/>
    </source>
</evidence>
<dbReference type="InterPro" id="IPR000700">
    <property type="entry name" value="PAS-assoc_C"/>
</dbReference>
<dbReference type="NCBIfam" id="TIGR00229">
    <property type="entry name" value="sensory_box"/>
    <property type="match status" value="2"/>
</dbReference>
<dbReference type="InterPro" id="IPR004358">
    <property type="entry name" value="Sig_transdc_His_kin-like_C"/>
</dbReference>
<evidence type="ECO:0000313" key="16">
    <source>
        <dbReference type="Proteomes" id="UP001597094"/>
    </source>
</evidence>